<name>A0A1E5QLX8_9CYAN</name>
<keyword evidence="2" id="KW-1133">Transmembrane helix</keyword>
<dbReference type="STRING" id="1781255.BH720_09565"/>
<keyword evidence="1" id="KW-0677">Repeat</keyword>
<dbReference type="PANTHER" id="PTHR47485">
    <property type="entry name" value="THYLAKOID LUMENAL 17.4 KDA PROTEIN, CHLOROPLASTIC"/>
    <property type="match status" value="1"/>
</dbReference>
<proteinExistence type="predicted"/>
<dbReference type="InterPro" id="IPR001646">
    <property type="entry name" value="5peptide_repeat"/>
</dbReference>
<dbReference type="SUPFAM" id="SSF141571">
    <property type="entry name" value="Pentapeptide repeat-like"/>
    <property type="match status" value="1"/>
</dbReference>
<dbReference type="Pfam" id="PF00805">
    <property type="entry name" value="Pentapeptide"/>
    <property type="match status" value="2"/>
</dbReference>
<evidence type="ECO:0000256" key="2">
    <source>
        <dbReference type="SAM" id="Phobius"/>
    </source>
</evidence>
<reference evidence="3" key="1">
    <citation type="submission" date="2016-09" db="EMBL/GenBank/DDBJ databases">
        <title>Draft genome of thermotolerant cyanobacterium Desertifilum sp. strain IPPAS B-1220.</title>
        <authorList>
            <person name="Sinetova M.A."/>
            <person name="Bolakhan K."/>
            <person name="Zayadan B.K."/>
            <person name="Mironov K.S."/>
            <person name="Ustinova V."/>
            <person name="Kupriyanova E.V."/>
            <person name="Sidorov R.A."/>
            <person name="Skrypnik A.N."/>
            <person name="Gogoleva N.E."/>
            <person name="Gogolev Y.V."/>
            <person name="Los D.A."/>
        </authorList>
    </citation>
    <scope>NUCLEOTIDE SEQUENCE [LARGE SCALE GENOMIC DNA]</scope>
    <source>
        <strain evidence="3">IPPAS B-1220</strain>
    </source>
</reference>
<dbReference type="EMBL" id="MJGC01000051">
    <property type="protein sequence ID" value="OEJ75363.1"/>
    <property type="molecule type" value="Genomic_DNA"/>
</dbReference>
<feature type="transmembrane region" description="Helical" evidence="2">
    <location>
        <begin position="12"/>
        <end position="30"/>
    </location>
</feature>
<sequence>MGYFSNQIIFEFIITWILAIAVILTSNIIARKAVEGNQEFSWFREQVVFLAAIGGTSFYGSDLTDACFDGADLPHTDFRKTILTRTSFEGATRLDLSRLRGTILEQPNVRKLLTTKVGQYEDYTGANFEGASLKRADLTGAILKEVKALDADFSEATLTGACIENWSINSETRFTGVQCDYIYRELDKNGKPTARYPVSRNFEPGEFESLYQQVGNVVELIFQEGENWEAALFSLKKLQIEDEELGLELKGIEKRGDLWVVKVTHSKAFSRQEVELRLNSAFDEMKLQLAAKEKQINQLLGIVEDQAAALKNYSKQPLGTSNSFFIVGSTITNLSASGQIDYQEAVSQVRNVVANNSNLAEANHLAQSLLTQLQNQNIAPTPLQQAELIEQLILLEAQKDAFFKQIFVQQGQQFAAAMPDSAITTAVRNAIAQLTPR</sequence>
<evidence type="ECO:0000256" key="1">
    <source>
        <dbReference type="ARBA" id="ARBA00022737"/>
    </source>
</evidence>
<keyword evidence="2" id="KW-0472">Membrane</keyword>
<accession>A0A1E5QLX8</accession>
<gene>
    <name evidence="3" type="ORF">BH720_09565</name>
</gene>
<keyword evidence="2" id="KW-0812">Transmembrane</keyword>
<organism evidence="3">
    <name type="scientific">Desertifilum tharense IPPAS B-1220</name>
    <dbReference type="NCBI Taxonomy" id="1781255"/>
    <lineage>
        <taxon>Bacteria</taxon>
        <taxon>Bacillati</taxon>
        <taxon>Cyanobacteriota</taxon>
        <taxon>Cyanophyceae</taxon>
        <taxon>Desertifilales</taxon>
        <taxon>Desertifilaceae</taxon>
        <taxon>Desertifilum</taxon>
    </lineage>
</organism>
<dbReference type="PANTHER" id="PTHR47485:SF1">
    <property type="entry name" value="THYLAKOID LUMENAL 17.4 KDA PROTEIN, CHLOROPLASTIC"/>
    <property type="match status" value="1"/>
</dbReference>
<dbReference type="AlphaFoldDB" id="A0A1E5QLX8"/>
<evidence type="ECO:0000313" key="3">
    <source>
        <dbReference type="EMBL" id="OEJ75363.1"/>
    </source>
</evidence>
<protein>
    <recommendedName>
        <fullName evidence="4">Pentapeptide repeat-containing protein</fullName>
    </recommendedName>
</protein>
<dbReference type="Gene3D" id="2.160.20.80">
    <property type="entry name" value="E3 ubiquitin-protein ligase SopA"/>
    <property type="match status" value="1"/>
</dbReference>
<evidence type="ECO:0008006" key="4">
    <source>
        <dbReference type="Google" id="ProtNLM"/>
    </source>
</evidence>
<comment type="caution">
    <text evidence="3">The sequence shown here is derived from an EMBL/GenBank/DDBJ whole genome shotgun (WGS) entry which is preliminary data.</text>
</comment>